<gene>
    <name evidence="3" type="ORF">HID58_079674</name>
</gene>
<sequence>MDTAIDVELGELNLHLADEYQQCYKENILGTEPNSGLLMHIEKISLNWARRDCRNDLVLSVNVTTMRIYLSYKRVESFTTNAVSFEALVKKLTVSGEKTNKTGGVELSHATEKETRLANLTLTRFIVNFCDATGLDNTVTDSVSLEVTGFSFSLNKDKHSTEMEFLGGKAISSATDISLGWEPDVHLYLYGLYLRLSSLAYAQNVEEHECVAGLVDVETTERKSIFAIDVEMLTISAGLGDGVENAAIKNPYRPWDWVVQGLDVNICMPYKLKLRVIADSIEEKLRDLKLITEAEEESLEPKNSSPGFGRLRFCIGRLNAYIEEEPIQGWLDEHYLLLKKETCELAGLVPTEGSGACREGFQAGFKSSAARNSLLWVCATDFDLNLTAVRGCDDDAGLMEVLRKLDPSCKEISGSKVNLKTGSLVVKLRNYTLPLLSASSCKCEGPIVQQAMSSQPHSDLQMSPCARPQVSNEEQSLPWWDNMRNNVHCNITLSFSESSKWNVLATTDPYESQAGGNSGAAFFEAPLFNIEVTMDWECEPGSSLNVVDPLRSASLSLRFNLSLRPIDKNESMSRSSPTINLGAQDLAWILKCCSLYSDPPHKLRSFSGRPRFGVPRVVLVAEDLSLDQVMTEFMVRVDAAPFLINYVPSDLDDPAKGLIFDIKELKYELCYSRGKQNYTLECKRDALDLVYQGLDVHVPKGFINKDGHKGDEKNRDAGFLLYCDYCTIRRQAPKADIERLSAWQEAGRKNLEVTYLRSEFANRNESDEDLQSDPSDDDGYNIVLSDNCQRVFVYGLKLLWTIENRNAVFSFVSGISKGFEPSPSRQYTQSKILEGNQKNQEETSTSSASSGESRTIDKVETSGSHEEGTSHFMVNVIEPQSNLHSEEANVSNHMRENVHSTALPVLVRVCLLVDTPYFDGYQGRFLLAAASGRVIARSFKSIMRVDEEVIVQFLGTKSLQSPKRIPEMTCTRLEFSVMLEHVQAHVALTDVDPGAGVQWLPNIRRNSPKLKRTGALLERVFMPCDMYLRYTKHEGLSPDLKIKPFEEITFNSRNIKATMTSRQFQVMMDVLTILLFPPTQPPFQLNDSYGPRKSSIHFPTEDDDAVDEVIPYGNEEVEIAKINLKEKEWEQKLLLDDIQILSHYSDNMEDTHVEKEGDSWMISSRKSILVERLKKELLYVQKSRKMASASLRSAQQKSANLQLMEKNKSAPYAMRISLEINRVVWCMLVDGRAFAEADINNMFFVVRNCLCNATSDMILSAWNPPSEWGKKFMLRVDAKQGTPKDGNHLELFHEVLKVSTTAGSKRVKRQLASHESSSSSAAVQSQSNVDCVQKSNILDVRSTAGVSADQELRRTSSFDRTWEESVAESVANELLLQSYNSPVSSSNDQKGESSRQMNLKNAKTDKPRSSSRREKKARKKQLEMIKISNIKIRQVDEESRLVVNDLRLLMDTFARDEFAGTRRGLFARVKKHIKCGGKKFSYKSQKNTQFTDDDLKLSDDDESVTWIKKDESGGAGDNFVTSVRGLFNTQRRKAKAFVIRTMRAEAENDFNGSGVTVMLNFLLLPGSLTSQQRESLPLSVKDLETDASESSYSSESSPYEEFSGYKSFCPDIEKNRCTLS</sequence>
<evidence type="ECO:0000259" key="2">
    <source>
        <dbReference type="SMART" id="SM01214"/>
    </source>
</evidence>
<organism evidence="3 4">
    <name type="scientific">Brassica napus</name>
    <name type="common">Rape</name>
    <dbReference type="NCBI Taxonomy" id="3708"/>
    <lineage>
        <taxon>Eukaryota</taxon>
        <taxon>Viridiplantae</taxon>
        <taxon>Streptophyta</taxon>
        <taxon>Embryophyta</taxon>
        <taxon>Tracheophyta</taxon>
        <taxon>Spermatophyta</taxon>
        <taxon>Magnoliopsida</taxon>
        <taxon>eudicotyledons</taxon>
        <taxon>Gunneridae</taxon>
        <taxon>Pentapetalae</taxon>
        <taxon>rosids</taxon>
        <taxon>malvids</taxon>
        <taxon>Brassicales</taxon>
        <taxon>Brassicaceae</taxon>
        <taxon>Brassiceae</taxon>
        <taxon>Brassica</taxon>
    </lineage>
</organism>
<dbReference type="InterPro" id="IPR045167">
    <property type="entry name" value="Hobbit"/>
</dbReference>
<accession>A0ABQ7Y2P9</accession>
<feature type="compositionally biased region" description="Basic and acidic residues" evidence="1">
    <location>
        <begin position="1402"/>
        <end position="1412"/>
    </location>
</feature>
<protein>
    <recommendedName>
        <fullName evidence="2">FMP27/BLTP2/Hobbit GFWDK motif-containing RBG unit domain-containing protein</fullName>
    </recommendedName>
</protein>
<feature type="domain" description="FMP27/BLTP2/Hobbit GFWDK motif-containing RBG unit" evidence="2">
    <location>
        <begin position="430"/>
        <end position="512"/>
    </location>
</feature>
<feature type="region of interest" description="Disordered" evidence="1">
    <location>
        <begin position="832"/>
        <end position="869"/>
    </location>
</feature>
<evidence type="ECO:0000256" key="1">
    <source>
        <dbReference type="SAM" id="MobiDB-lite"/>
    </source>
</evidence>
<feature type="compositionally biased region" description="Low complexity" evidence="1">
    <location>
        <begin position="1588"/>
        <end position="1602"/>
    </location>
</feature>
<comment type="caution">
    <text evidence="3">The sequence shown here is derived from an EMBL/GenBank/DDBJ whole genome shotgun (WGS) entry which is preliminary data.</text>
</comment>
<name>A0ABQ7Y2P9_BRANA</name>
<feature type="compositionally biased region" description="Low complexity" evidence="1">
    <location>
        <begin position="842"/>
        <end position="853"/>
    </location>
</feature>
<dbReference type="Proteomes" id="UP000824890">
    <property type="component" value="Unassembled WGS sequence"/>
</dbReference>
<keyword evidence="4" id="KW-1185">Reference proteome</keyword>
<proteinExistence type="predicted"/>
<dbReference type="SMART" id="SM01214">
    <property type="entry name" value="Fmp27_GFWDK"/>
    <property type="match status" value="1"/>
</dbReference>
<dbReference type="PANTHER" id="PTHR15678:SF13">
    <property type="entry name" value="FMP27_BLTP2_HOBBIT GFWDK MOTIF-CONTAINING RBG UNIT DOMAIN-CONTAINING PROTEIN"/>
    <property type="match status" value="1"/>
</dbReference>
<feature type="compositionally biased region" description="Basic and acidic residues" evidence="1">
    <location>
        <begin position="854"/>
        <end position="869"/>
    </location>
</feature>
<dbReference type="InterPro" id="IPR019441">
    <property type="entry name" value="FMP27/BLTP2/Hobbit_GFWDK_RBG"/>
</dbReference>
<evidence type="ECO:0000313" key="3">
    <source>
        <dbReference type="EMBL" id="KAH0862463.1"/>
    </source>
</evidence>
<reference evidence="3 4" key="1">
    <citation type="submission" date="2021-05" db="EMBL/GenBank/DDBJ databases">
        <title>Genome Assembly of Synthetic Allotetraploid Brassica napus Reveals Homoeologous Exchanges between Subgenomes.</title>
        <authorList>
            <person name="Davis J.T."/>
        </authorList>
    </citation>
    <scope>NUCLEOTIDE SEQUENCE [LARGE SCALE GENOMIC DNA]</scope>
    <source>
        <strain evidence="4">cv. Da-Ae</strain>
        <tissue evidence="3">Seedling</tissue>
    </source>
</reference>
<feature type="non-terminal residue" evidence="3">
    <location>
        <position position="1620"/>
    </location>
</feature>
<feature type="region of interest" description="Disordered" evidence="1">
    <location>
        <begin position="1380"/>
        <end position="1420"/>
    </location>
</feature>
<dbReference type="PANTHER" id="PTHR15678">
    <property type="entry name" value="ANTIGEN MLAA-22-RELATED"/>
    <property type="match status" value="1"/>
</dbReference>
<dbReference type="EMBL" id="JAGKQM010000018">
    <property type="protein sequence ID" value="KAH0862463.1"/>
    <property type="molecule type" value="Genomic_DNA"/>
</dbReference>
<feature type="compositionally biased region" description="Polar residues" evidence="1">
    <location>
        <begin position="1380"/>
        <end position="1401"/>
    </location>
</feature>
<evidence type="ECO:0000313" key="4">
    <source>
        <dbReference type="Proteomes" id="UP000824890"/>
    </source>
</evidence>
<dbReference type="Pfam" id="PF10344">
    <property type="entry name" value="Hobbit"/>
    <property type="match status" value="8"/>
</dbReference>
<feature type="region of interest" description="Disordered" evidence="1">
    <location>
        <begin position="1582"/>
        <end position="1602"/>
    </location>
</feature>